<dbReference type="Proteomes" id="UP000831534">
    <property type="component" value="Chromosome"/>
</dbReference>
<dbReference type="AlphaFoldDB" id="A0A8T9MX87"/>
<organism evidence="3 4">
    <name type="scientific">Conchiformibius kuhniae</name>
    <dbReference type="NCBI Taxonomy" id="211502"/>
    <lineage>
        <taxon>Bacteria</taxon>
        <taxon>Pseudomonadati</taxon>
        <taxon>Pseudomonadota</taxon>
        <taxon>Betaproteobacteria</taxon>
        <taxon>Neisseriales</taxon>
        <taxon>Neisseriaceae</taxon>
        <taxon>Conchiformibius</taxon>
    </lineage>
</organism>
<evidence type="ECO:0000313" key="3">
    <source>
        <dbReference type="EMBL" id="UOP05058.1"/>
    </source>
</evidence>
<accession>A0A8T9MX87</accession>
<dbReference type="InterPro" id="IPR052179">
    <property type="entry name" value="DD-CPase-like"/>
</dbReference>
<dbReference type="PANTHER" id="PTHR34385">
    <property type="entry name" value="D-ALANYL-D-ALANINE CARBOXYPEPTIDASE"/>
    <property type="match status" value="1"/>
</dbReference>
<evidence type="ECO:0000259" key="2">
    <source>
        <dbReference type="Pfam" id="PF02557"/>
    </source>
</evidence>
<dbReference type="RefSeq" id="WP_169718726.1">
    <property type="nucleotide sequence ID" value="NZ_CP091521.1"/>
</dbReference>
<reference evidence="3" key="1">
    <citation type="journal article" date="2022" name="Res Sq">
        <title>Evolution of multicellular longitudinally dividing oral cavity symbionts (Neisseriaceae).</title>
        <authorList>
            <person name="Nyongesa S."/>
            <person name="Weber P."/>
            <person name="Bernet E."/>
            <person name="Pullido F."/>
            <person name="Nieckarz M."/>
            <person name="Delaby M."/>
            <person name="Nieves C."/>
            <person name="Viehboeck T."/>
            <person name="Krause N."/>
            <person name="Rivera-Millot A."/>
            <person name="Nakamura A."/>
            <person name="Vischer N."/>
            <person name="VanNieuwenhze M."/>
            <person name="Brun Y."/>
            <person name="Cava F."/>
            <person name="Bulgheresi S."/>
            <person name="Veyrier F."/>
        </authorList>
    </citation>
    <scope>NUCLEOTIDE SEQUENCE</scope>
    <source>
        <strain evidence="3">17694</strain>
    </source>
</reference>
<protein>
    <submittedName>
        <fullName evidence="3">M15 family metallopeptidase</fullName>
    </submittedName>
</protein>
<dbReference type="EMBL" id="CP091521">
    <property type="protein sequence ID" value="UOP05058.1"/>
    <property type="molecule type" value="Genomic_DNA"/>
</dbReference>
<name>A0A8T9MX87_9NEIS</name>
<dbReference type="GO" id="GO:0006508">
    <property type="term" value="P:proteolysis"/>
    <property type="evidence" value="ECO:0007669"/>
    <property type="project" value="InterPro"/>
</dbReference>
<dbReference type="Pfam" id="PF02557">
    <property type="entry name" value="VanY"/>
    <property type="match status" value="1"/>
</dbReference>
<feature type="region of interest" description="Disordered" evidence="1">
    <location>
        <begin position="273"/>
        <end position="293"/>
    </location>
</feature>
<dbReference type="InterPro" id="IPR009045">
    <property type="entry name" value="Zn_M74/Hedgehog-like"/>
</dbReference>
<dbReference type="Gene3D" id="3.30.1380.10">
    <property type="match status" value="1"/>
</dbReference>
<evidence type="ECO:0000313" key="4">
    <source>
        <dbReference type="Proteomes" id="UP000831534"/>
    </source>
</evidence>
<reference evidence="3" key="2">
    <citation type="submission" date="2024-09" db="EMBL/GenBank/DDBJ databases">
        <authorList>
            <person name="Veyrier F.J."/>
        </authorList>
    </citation>
    <scope>NUCLEOTIDE SEQUENCE</scope>
    <source>
        <strain evidence="3">17694</strain>
    </source>
</reference>
<dbReference type="SUPFAM" id="SSF55166">
    <property type="entry name" value="Hedgehog/DD-peptidase"/>
    <property type="match status" value="1"/>
</dbReference>
<gene>
    <name evidence="3" type="ORF">LVJ77_01765</name>
</gene>
<dbReference type="GO" id="GO:0008233">
    <property type="term" value="F:peptidase activity"/>
    <property type="evidence" value="ECO:0007669"/>
    <property type="project" value="InterPro"/>
</dbReference>
<dbReference type="InterPro" id="IPR003709">
    <property type="entry name" value="VanY-like_core_dom"/>
</dbReference>
<evidence type="ECO:0000256" key="1">
    <source>
        <dbReference type="SAM" id="MobiDB-lite"/>
    </source>
</evidence>
<feature type="domain" description="D-alanyl-D-alanine carboxypeptidase-like core" evidence="2">
    <location>
        <begin position="94"/>
        <end position="228"/>
    </location>
</feature>
<dbReference type="CDD" id="cd14847">
    <property type="entry name" value="DD-carboxypeptidase_like"/>
    <property type="match status" value="1"/>
</dbReference>
<dbReference type="KEGG" id="ckh:LVJ77_01765"/>
<feature type="compositionally biased region" description="Polar residues" evidence="1">
    <location>
        <begin position="277"/>
        <end position="293"/>
    </location>
</feature>
<sequence>MKFVCTRVGKRRRRVCLLVLVLAVVLPAAGLAAYCLFRADPPPPEPPVVPAPRPAPAPPEPPVAAEILDGRVLPAQSPHLTRLPDEFANKPTFVHRDAVEDLLALIRAAKADGITLTVVSGFRSYWHQQSIWNKKWQNVGDAPDDAARLALVLRFSAVPALSRHHWGTDVDFNSVDDAYWQGAEGRAVSAWLRANARRYGFCQVYDGRAQGRRAGGHEDEAWHWSHLPSAAPLHRQRSARLDEARYPDLHGSDILQGQGAMLRPFVDSLAPECTSAKPISTQNQSSSAVSPPS</sequence>
<dbReference type="PANTHER" id="PTHR34385:SF1">
    <property type="entry name" value="PEPTIDOGLYCAN L-ALANYL-D-GLUTAMATE ENDOPEPTIDASE CWLK"/>
    <property type="match status" value="1"/>
</dbReference>
<keyword evidence="4" id="KW-1185">Reference proteome</keyword>
<proteinExistence type="predicted"/>